<gene>
    <name evidence="1" type="ORF">KFL01_30720</name>
</gene>
<comment type="caution">
    <text evidence="1">The sequence shown here is derived from an EMBL/GenBank/DDBJ whole genome shotgun (WGS) entry which is preliminary data.</text>
</comment>
<dbReference type="PANTHER" id="PTHR43235">
    <property type="entry name" value="GLUTAMINE AMIDOTRANSFERASE PB2B2.05-RELATED"/>
    <property type="match status" value="1"/>
</dbReference>
<sequence>MGLWALRAGAPTVAVVVSLNFPGLTPRHRDLVRRYTRTALQALVDAGARPVLVDSSAAALPDPAVAAAADGLLVLGGGDVDPALHGAEGPVPGQYGVDPRADRYTLELLTACLDRDAPLLAVGRGAQLLNIACGGTLVPGLGPGHQGHPERAEAREEEVVLAPGSRLAGLLGAGRATVRSDHHQGLAVVGPDLRVAAVAGDGTVEAVEHRHRTWVLGLQWHPEDSHGPCAHRRALFGAFGAQLAAGRRPAAGEDLLAA</sequence>
<keyword evidence="2" id="KW-1185">Reference proteome</keyword>
<dbReference type="SUPFAM" id="SSF52317">
    <property type="entry name" value="Class I glutamine amidotransferase-like"/>
    <property type="match status" value="1"/>
</dbReference>
<evidence type="ECO:0000313" key="1">
    <source>
        <dbReference type="EMBL" id="GEO93766.1"/>
    </source>
</evidence>
<dbReference type="InterPro" id="IPR011697">
    <property type="entry name" value="Peptidase_C26"/>
</dbReference>
<evidence type="ECO:0008006" key="3">
    <source>
        <dbReference type="Google" id="ProtNLM"/>
    </source>
</evidence>
<protein>
    <recommendedName>
        <fullName evidence="3">Glutamine amidotransferase</fullName>
    </recommendedName>
</protein>
<proteinExistence type="predicted"/>
<dbReference type="InterPro" id="IPR029062">
    <property type="entry name" value="Class_I_gatase-like"/>
</dbReference>
<evidence type="ECO:0000313" key="2">
    <source>
        <dbReference type="Proteomes" id="UP000321155"/>
    </source>
</evidence>
<name>A0ABQ0X820_9MICC</name>
<dbReference type="InterPro" id="IPR044668">
    <property type="entry name" value="PuuD-like"/>
</dbReference>
<dbReference type="Pfam" id="PF07722">
    <property type="entry name" value="Peptidase_C26"/>
    <property type="match status" value="1"/>
</dbReference>
<dbReference type="PANTHER" id="PTHR43235:SF1">
    <property type="entry name" value="GLUTAMINE AMIDOTRANSFERASE PB2B2.05-RELATED"/>
    <property type="match status" value="1"/>
</dbReference>
<dbReference type="Gene3D" id="3.40.50.880">
    <property type="match status" value="1"/>
</dbReference>
<organism evidence="1 2">
    <name type="scientific">Kocuria flava</name>
    <dbReference type="NCBI Taxonomy" id="446860"/>
    <lineage>
        <taxon>Bacteria</taxon>
        <taxon>Bacillati</taxon>
        <taxon>Actinomycetota</taxon>
        <taxon>Actinomycetes</taxon>
        <taxon>Micrococcales</taxon>
        <taxon>Micrococcaceae</taxon>
        <taxon>Kocuria</taxon>
    </lineage>
</organism>
<dbReference type="EMBL" id="BJZR01000177">
    <property type="protein sequence ID" value="GEO93766.1"/>
    <property type="molecule type" value="Genomic_DNA"/>
</dbReference>
<reference evidence="1 2" key="1">
    <citation type="submission" date="2019-07" db="EMBL/GenBank/DDBJ databases">
        <title>Whole genome shotgun sequence of Kocuria flava NBRC 107626.</title>
        <authorList>
            <person name="Hosoyama A."/>
            <person name="Uohara A."/>
            <person name="Ohji S."/>
            <person name="Ichikawa N."/>
        </authorList>
    </citation>
    <scope>NUCLEOTIDE SEQUENCE [LARGE SCALE GENOMIC DNA]</scope>
    <source>
        <strain evidence="1 2">NBRC 107626</strain>
    </source>
</reference>
<dbReference type="PROSITE" id="PS51273">
    <property type="entry name" value="GATASE_TYPE_1"/>
    <property type="match status" value="1"/>
</dbReference>
<accession>A0ABQ0X820</accession>
<dbReference type="Proteomes" id="UP000321155">
    <property type="component" value="Unassembled WGS sequence"/>
</dbReference>